<dbReference type="OrthoDB" id="2117703at2759"/>
<evidence type="ECO:0000256" key="1">
    <source>
        <dbReference type="SAM" id="MobiDB-lite"/>
    </source>
</evidence>
<gene>
    <name evidence="3" type="ORF">BATDEDRAFT_25875</name>
</gene>
<dbReference type="HOGENOM" id="CLU_263582_0_0_1"/>
<reference evidence="3 4" key="1">
    <citation type="submission" date="2009-12" db="EMBL/GenBank/DDBJ databases">
        <title>The draft genome of Batrachochytrium dendrobatidis.</title>
        <authorList>
            <consortium name="US DOE Joint Genome Institute (JGI-PGF)"/>
            <person name="Kuo A."/>
            <person name="Salamov A."/>
            <person name="Schmutz J."/>
            <person name="Lucas S."/>
            <person name="Pitluck S."/>
            <person name="Rosenblum E."/>
            <person name="Stajich J."/>
            <person name="Eisen M."/>
            <person name="Grigoriev I.V."/>
        </authorList>
    </citation>
    <scope>NUCLEOTIDE SEQUENCE [LARGE SCALE GENOMIC DNA]</scope>
    <source>
        <strain evidence="4">JAM81 / FGSC 10211</strain>
    </source>
</reference>
<dbReference type="PANTHER" id="PTHR14465">
    <property type="entry name" value="IQ DOMAIN-CONTAINING PROTEIN H"/>
    <property type="match status" value="1"/>
</dbReference>
<dbReference type="PROSITE" id="PS50096">
    <property type="entry name" value="IQ"/>
    <property type="match status" value="1"/>
</dbReference>
<accession>F4P5W2</accession>
<dbReference type="Pfam" id="PF24923">
    <property type="entry name" value="ATP-grasp_IQCH"/>
    <property type="match status" value="1"/>
</dbReference>
<name>F4P5W2_BATDJ</name>
<dbReference type="Proteomes" id="UP000007241">
    <property type="component" value="Unassembled WGS sequence"/>
</dbReference>
<organism evidence="3 4">
    <name type="scientific">Batrachochytrium dendrobatidis (strain JAM81 / FGSC 10211)</name>
    <name type="common">Frog chytrid fungus</name>
    <dbReference type="NCBI Taxonomy" id="684364"/>
    <lineage>
        <taxon>Eukaryota</taxon>
        <taxon>Fungi</taxon>
        <taxon>Fungi incertae sedis</taxon>
        <taxon>Chytridiomycota</taxon>
        <taxon>Chytridiomycota incertae sedis</taxon>
        <taxon>Chytridiomycetes</taxon>
        <taxon>Rhizophydiales</taxon>
        <taxon>Rhizophydiales incertae sedis</taxon>
        <taxon>Batrachochytrium</taxon>
    </lineage>
</organism>
<dbReference type="InterPro" id="IPR038752">
    <property type="entry name" value="IQCH"/>
</dbReference>
<dbReference type="GeneID" id="18238903"/>
<feature type="compositionally biased region" description="Polar residues" evidence="1">
    <location>
        <begin position="1208"/>
        <end position="1218"/>
    </location>
</feature>
<dbReference type="STRING" id="684364.F4P5W2"/>
<dbReference type="PANTHER" id="PTHR14465:SF0">
    <property type="entry name" value="IQ DOMAIN-CONTAINING PROTEIN H"/>
    <property type="match status" value="1"/>
</dbReference>
<proteinExistence type="predicted"/>
<dbReference type="InterPro" id="IPR056855">
    <property type="entry name" value="ATP-grasp_IQCH"/>
</dbReference>
<dbReference type="RefSeq" id="XP_006679904.1">
    <property type="nucleotide sequence ID" value="XM_006679841.1"/>
</dbReference>
<dbReference type="AlphaFoldDB" id="F4P5W2"/>
<evidence type="ECO:0000313" key="4">
    <source>
        <dbReference type="Proteomes" id="UP000007241"/>
    </source>
</evidence>
<dbReference type="EMBL" id="GL882886">
    <property type="protein sequence ID" value="EGF79495.1"/>
    <property type="molecule type" value="Genomic_DNA"/>
</dbReference>
<evidence type="ECO:0000259" key="2">
    <source>
        <dbReference type="Pfam" id="PF24923"/>
    </source>
</evidence>
<feature type="region of interest" description="Disordered" evidence="1">
    <location>
        <begin position="1204"/>
        <end position="1275"/>
    </location>
</feature>
<feature type="compositionally biased region" description="Polar residues" evidence="1">
    <location>
        <begin position="1231"/>
        <end position="1259"/>
    </location>
</feature>
<keyword evidence="4" id="KW-1185">Reference proteome</keyword>
<sequence length="1275" mass="144828">MSVPTPRQSFDLPKNVVEFEHQPKQCHSVRAKSASYADLSPFLKKPSPDSSRIYTPSIPFKTEDLLSLAIPQSISPCGFLQSLNGIAQHPTKRAESKQERLLYTRQAFTPTTQYSKKNDAPIITEYTPQIPSKSTTSKHVFGKRSGKLKSARLSVFRGKPTELHQSFDQEVLTPNTNQFASFKPESTLKLKNKRAMTVPAAIPHNTVNSLIKESFLVRAKTADPNDTQKQLKLKEIREGAILNKLFSDGGRSKLPELGLDSFNLILSQDALQNAPTPCPSNYIAPELPNIQCKTFVKFKSSEECNNQLKSHKQFIISMGRVTKSSEAYMHFFQVVSSLIPDTLIYYFIDRLEHFCLDFFVQWAECSIEKIIQMLTRPRIQFHFLNSELMDCITNYNEVNSIVSAVGQRYKGQNAKYAAACKVQATWKMYIVRRDYLNFIKRIRKRIEENILLHNQRIKEFKSNWAQIKAQKRVIVHLPSMSFGTSCNSKHNNMSAWQTRQLGRLVDILDPNVSVVYVTTLMPTEVEKFFKQAIAYTHFSLFKYLDIPVFGSLEVFAEFSHKRSTQRDFISKCPLLSPPGLSHFNDELDFYNKVNDLMTQNPSISRWILKIDHEMEGRGLAYFDVEDVLAQNEFQADEDPEESETRRWLTTKNKDCFKHFLKPKLSNCVRICRKDLWVSWNCYVQALISCGGIIEACPVTVNPEINCIDYPIVHVVIEPDKNVRLVSSSLLLATNPFTQWGSIFPQYSVGHQTLMTHVDQIAHECAEQGILGHVTFEFVLWRHPISALNKFLGLMATMLTVFQYERAIWCIAVKPYFTENLSQAYYMLFMSCCLAAHTDGKIYFNLNSARYLNLRYISKVPFVDMDQVRKASHTEHLDDDSNYEERVGIYTCRFSHQNFEIMSTQLFQSMCIESGMTFDSKWKIGTQIPLIESLGNQSYPMVCINRSLETALETILQNYVIIERRLSGTVKVKSNFMEASNFLATLLSNIRPYKYAHKPAIIKNLAQLSDLEVVLNQHILLPLSRMVGVISDEMSLTPKKSSAKGGMSSTTINLLNAGVPSKALAGFYTDFGREKLDISDKSSLRNATRIPPGLPMDEYMAIMEHLAGIDDVFDSSITIPLDLTTHDIRPASAQSNPQNVRPFSANTMSDSFNIPTIQLQSVQSEDVKQVESNVSQPLSQTTNDSILHPAFSESPKKLAIHPHIVSRQHGGSKTNSPKLTQRKNRTLEVGSPMSQLSTTLPILNSNENNESTFKPKSSQRSIHKTDTVMHTKASKK</sequence>
<evidence type="ECO:0000313" key="3">
    <source>
        <dbReference type="EMBL" id="EGF79495.1"/>
    </source>
</evidence>
<dbReference type="InParanoid" id="F4P5W2"/>
<feature type="domain" description="IQCH-like ATP-grasp" evidence="2">
    <location>
        <begin position="558"/>
        <end position="786"/>
    </location>
</feature>
<protein>
    <recommendedName>
        <fullName evidence="2">IQCH-like ATP-grasp domain-containing protein</fullName>
    </recommendedName>
</protein>